<keyword evidence="4" id="KW-0732">Signal</keyword>
<evidence type="ECO:0000256" key="3">
    <source>
        <dbReference type="SAM" id="MobiDB-lite"/>
    </source>
</evidence>
<dbReference type="InterPro" id="IPR018392">
    <property type="entry name" value="LysM"/>
</dbReference>
<dbReference type="RefSeq" id="WP_209267292.1">
    <property type="nucleotide sequence ID" value="NZ_JAFFZN010000024.1"/>
</dbReference>
<dbReference type="PANTHER" id="PTHR34700">
    <property type="entry name" value="POTASSIUM BINDING PROTEIN KBP"/>
    <property type="match status" value="1"/>
</dbReference>
<dbReference type="SUPFAM" id="SSF53955">
    <property type="entry name" value="Lysozyme-like"/>
    <property type="match status" value="1"/>
</dbReference>
<sequence length="363" mass="37270">MLSGNGRHRRPRQAPALFVAAGVTGAGIALPLLGATGAHAADAGTWDRVADCESGGAWSANDANGYYGGLQLDLDTWKYYGGTMYAERPDLASRSEQIAIGEKILEAEGPHAFPHCGSGLKVPGLGQGPDATPDQKPSQSPSETPSPSESPSASPSQETGKPEQSARPDDSGKPGGTGEPDKSDKPSKPGKGSPDTEPSPGAEPGDSAGEQPSGEESDTPGDGSSTSPRPPSGGDSDSGPAEDDESGSDSSSWSNLGPSSPDRLNSPPDESDETDAPKESGKSGKGKHRGSPAEDDRASRGGDRDRAREGGGKHRVTVRAGDSLTRIAAQHEVAGGWAELYERNRETIGDDPDLIRPGQHLTL</sequence>
<feature type="region of interest" description="Disordered" evidence="3">
    <location>
        <begin position="110"/>
        <end position="323"/>
    </location>
</feature>
<reference evidence="6 7" key="1">
    <citation type="submission" date="2021-02" db="EMBL/GenBank/DDBJ databases">
        <title>Streptomyces spirodelae sp. nov., isolated from duckweed.</title>
        <authorList>
            <person name="Saimee Y."/>
            <person name="Duangmal K."/>
        </authorList>
    </citation>
    <scope>NUCLEOTIDE SEQUENCE [LARGE SCALE GENOMIC DNA]</scope>
    <source>
        <strain evidence="6 7">DW4-2</strain>
    </source>
</reference>
<dbReference type="Pfam" id="PF06737">
    <property type="entry name" value="Transglycosylas"/>
    <property type="match status" value="1"/>
</dbReference>
<dbReference type="Proteomes" id="UP001518976">
    <property type="component" value="Unassembled WGS sequence"/>
</dbReference>
<dbReference type="InterPro" id="IPR052196">
    <property type="entry name" value="Bact_Kbp"/>
</dbReference>
<evidence type="ECO:0000256" key="1">
    <source>
        <dbReference type="ARBA" id="ARBA00010830"/>
    </source>
</evidence>
<feature type="chain" id="PRO_5046623151" evidence="4">
    <location>
        <begin position="41"/>
        <end position="363"/>
    </location>
</feature>
<dbReference type="EMBL" id="JAFFZN010000024">
    <property type="protein sequence ID" value="MBO8188516.1"/>
    <property type="molecule type" value="Genomic_DNA"/>
</dbReference>
<organism evidence="6 7">
    <name type="scientific">Streptomyces spirodelae</name>
    <dbReference type="NCBI Taxonomy" id="2812904"/>
    <lineage>
        <taxon>Bacteria</taxon>
        <taxon>Bacillati</taxon>
        <taxon>Actinomycetota</taxon>
        <taxon>Actinomycetes</taxon>
        <taxon>Kitasatosporales</taxon>
        <taxon>Streptomycetaceae</taxon>
        <taxon>Streptomyces</taxon>
    </lineage>
</organism>
<dbReference type="Gene3D" id="1.10.530.10">
    <property type="match status" value="1"/>
</dbReference>
<keyword evidence="7" id="KW-1185">Reference proteome</keyword>
<dbReference type="PROSITE" id="PS51782">
    <property type="entry name" value="LYSM"/>
    <property type="match status" value="1"/>
</dbReference>
<feature type="compositionally biased region" description="Low complexity" evidence="3">
    <location>
        <begin position="248"/>
        <end position="262"/>
    </location>
</feature>
<dbReference type="InterPro" id="IPR023346">
    <property type="entry name" value="Lysozyme-like_dom_sf"/>
</dbReference>
<proteinExistence type="inferred from homology"/>
<feature type="signal peptide" evidence="4">
    <location>
        <begin position="1"/>
        <end position="40"/>
    </location>
</feature>
<dbReference type="CDD" id="cd00118">
    <property type="entry name" value="LysM"/>
    <property type="match status" value="1"/>
</dbReference>
<evidence type="ECO:0000313" key="6">
    <source>
        <dbReference type="EMBL" id="MBO8188516.1"/>
    </source>
</evidence>
<feature type="compositionally biased region" description="Low complexity" evidence="3">
    <location>
        <begin position="220"/>
        <end position="239"/>
    </location>
</feature>
<dbReference type="CDD" id="cd13925">
    <property type="entry name" value="RPF"/>
    <property type="match status" value="1"/>
</dbReference>
<dbReference type="InterPro" id="IPR036779">
    <property type="entry name" value="LysM_dom_sf"/>
</dbReference>
<keyword evidence="2" id="KW-0378">Hydrolase</keyword>
<feature type="domain" description="LysM" evidence="5">
    <location>
        <begin position="314"/>
        <end position="363"/>
    </location>
</feature>
<gene>
    <name evidence="6" type="ORF">JW592_24030</name>
</gene>
<evidence type="ECO:0000256" key="2">
    <source>
        <dbReference type="ARBA" id="ARBA00022801"/>
    </source>
</evidence>
<dbReference type="PANTHER" id="PTHR34700:SF4">
    <property type="entry name" value="PHAGE-LIKE ELEMENT PBSX PROTEIN XKDP"/>
    <property type="match status" value="1"/>
</dbReference>
<accession>A0ABS3WZE1</accession>
<comment type="similarity">
    <text evidence="1">Belongs to the transglycosylase family. Rpf subfamily.</text>
</comment>
<protein>
    <submittedName>
        <fullName evidence="6">Transglycosylase family protein</fullName>
    </submittedName>
</protein>
<evidence type="ECO:0000256" key="4">
    <source>
        <dbReference type="SAM" id="SignalP"/>
    </source>
</evidence>
<dbReference type="Gene3D" id="3.10.350.10">
    <property type="entry name" value="LysM domain"/>
    <property type="match status" value="1"/>
</dbReference>
<dbReference type="InterPro" id="IPR010618">
    <property type="entry name" value="RPF"/>
</dbReference>
<feature type="compositionally biased region" description="Low complexity" evidence="3">
    <location>
        <begin position="137"/>
        <end position="159"/>
    </location>
</feature>
<evidence type="ECO:0000259" key="5">
    <source>
        <dbReference type="PROSITE" id="PS51782"/>
    </source>
</evidence>
<comment type="caution">
    <text evidence="6">The sequence shown here is derived from an EMBL/GenBank/DDBJ whole genome shotgun (WGS) entry which is preliminary data.</text>
</comment>
<feature type="compositionally biased region" description="Basic and acidic residues" evidence="3">
    <location>
        <begin position="291"/>
        <end position="312"/>
    </location>
</feature>
<evidence type="ECO:0000313" key="7">
    <source>
        <dbReference type="Proteomes" id="UP001518976"/>
    </source>
</evidence>
<name>A0ABS3WZE1_9ACTN</name>
<dbReference type="Pfam" id="PF01476">
    <property type="entry name" value="LysM"/>
    <property type="match status" value="1"/>
</dbReference>
<feature type="compositionally biased region" description="Basic and acidic residues" evidence="3">
    <location>
        <begin position="160"/>
        <end position="172"/>
    </location>
</feature>